<evidence type="ECO:0000259" key="8">
    <source>
        <dbReference type="Pfam" id="PF01694"/>
    </source>
</evidence>
<feature type="transmembrane region" description="Helical" evidence="6">
    <location>
        <begin position="118"/>
        <end position="137"/>
    </location>
</feature>
<feature type="transmembrane region" description="Helical" evidence="6">
    <location>
        <begin position="168"/>
        <end position="185"/>
    </location>
</feature>
<proteinExistence type="predicted"/>
<evidence type="ECO:0000256" key="3">
    <source>
        <dbReference type="ARBA" id="ARBA00022989"/>
    </source>
</evidence>
<dbReference type="GO" id="GO:0016020">
    <property type="term" value="C:membrane"/>
    <property type="evidence" value="ECO:0007669"/>
    <property type="project" value="UniProtKB-SubCell"/>
</dbReference>
<dbReference type="RefSeq" id="WP_097799139.1">
    <property type="nucleotide sequence ID" value="NZ_CP025570.1"/>
</dbReference>
<evidence type="ECO:0000256" key="6">
    <source>
        <dbReference type="SAM" id="Phobius"/>
    </source>
</evidence>
<dbReference type="GO" id="GO:0006508">
    <property type="term" value="P:proteolysis"/>
    <property type="evidence" value="ECO:0007669"/>
    <property type="project" value="UniProtKB-KW"/>
</dbReference>
<keyword evidence="9" id="KW-0378">Hydrolase</keyword>
<dbReference type="SUPFAM" id="SSF144091">
    <property type="entry name" value="Rhomboid-like"/>
    <property type="match status" value="1"/>
</dbReference>
<sequence>MMGSLVAVSSWVLVVAVLLAASTASTAARRPGGPWERPRPSTAALWLVVVVPSLVQLVVPALLPALERDSARIGSGQLWRLVTSVVVQDGGPLGLVFNLFCLTLVLVAAQRYWSAGRVWITFWVGAVLSNLAVGPVLEPVGGGNSMAVFALGSALVSNLLLSRPDRRALLWAGVAIACMALMAAGRDYHAVSCAIGLAAGLVPPHGPHPQNPDPQGPHQGSHRGSQGSREGLED</sequence>
<name>A0A3T0S0F7_9ACTN</name>
<dbReference type="Gene3D" id="1.20.1540.10">
    <property type="entry name" value="Rhomboid-like"/>
    <property type="match status" value="1"/>
</dbReference>
<keyword evidence="3 6" id="KW-1133">Transmembrane helix</keyword>
<dbReference type="InterPro" id="IPR022764">
    <property type="entry name" value="Peptidase_S54_rhomboid_dom"/>
</dbReference>
<dbReference type="Pfam" id="PF01694">
    <property type="entry name" value="Rhomboid"/>
    <property type="match status" value="1"/>
</dbReference>
<evidence type="ECO:0000313" key="9">
    <source>
        <dbReference type="EMBL" id="AZZ39855.1"/>
    </source>
</evidence>
<dbReference type="AlphaFoldDB" id="A0A3T0S0F7"/>
<protein>
    <submittedName>
        <fullName evidence="9">Rhomboid family intramembrane serine protease</fullName>
    </submittedName>
</protein>
<evidence type="ECO:0000256" key="2">
    <source>
        <dbReference type="ARBA" id="ARBA00022692"/>
    </source>
</evidence>
<feature type="chain" id="PRO_5018975057" evidence="7">
    <location>
        <begin position="28"/>
        <end position="234"/>
    </location>
</feature>
<feature type="compositionally biased region" description="Pro residues" evidence="5">
    <location>
        <begin position="204"/>
        <end position="215"/>
    </location>
</feature>
<comment type="subcellular location">
    <subcellularLocation>
        <location evidence="1">Membrane</location>
        <topology evidence="1">Multi-pass membrane protein</topology>
    </subcellularLocation>
</comment>
<accession>A0A3T0S0F7</accession>
<evidence type="ECO:0000256" key="4">
    <source>
        <dbReference type="ARBA" id="ARBA00023136"/>
    </source>
</evidence>
<gene>
    <name evidence="9" type="ORF">C0Z10_08935</name>
</gene>
<reference evidence="10" key="1">
    <citation type="submission" date="2017-12" db="EMBL/GenBank/DDBJ databases">
        <title>Whole genome sequencing of Acidipropionibacterium jensenii strains JS279 and JS280.</title>
        <authorList>
            <person name="Deptula P."/>
            <person name="Laine P."/>
            <person name="Smolander O.-P."/>
            <person name="Paulin L."/>
            <person name="Auvinen P."/>
            <person name="Varmanen P."/>
        </authorList>
    </citation>
    <scope>NUCLEOTIDE SEQUENCE [LARGE SCALE GENOMIC DNA]</scope>
    <source>
        <strain evidence="10">JS280</strain>
    </source>
</reference>
<dbReference type="Proteomes" id="UP000285875">
    <property type="component" value="Chromosome"/>
</dbReference>
<evidence type="ECO:0000256" key="7">
    <source>
        <dbReference type="SAM" id="SignalP"/>
    </source>
</evidence>
<evidence type="ECO:0000313" key="10">
    <source>
        <dbReference type="Proteomes" id="UP000285875"/>
    </source>
</evidence>
<keyword evidence="2 6" id="KW-0812">Transmembrane</keyword>
<evidence type="ECO:0000256" key="5">
    <source>
        <dbReference type="SAM" id="MobiDB-lite"/>
    </source>
</evidence>
<dbReference type="GO" id="GO:0004252">
    <property type="term" value="F:serine-type endopeptidase activity"/>
    <property type="evidence" value="ECO:0007669"/>
    <property type="project" value="InterPro"/>
</dbReference>
<evidence type="ECO:0000256" key="1">
    <source>
        <dbReference type="ARBA" id="ARBA00004141"/>
    </source>
</evidence>
<dbReference type="KEGG" id="aji:C0Z10_08935"/>
<keyword evidence="9" id="KW-0645">Protease</keyword>
<keyword evidence="4 6" id="KW-0472">Membrane</keyword>
<feature type="domain" description="Peptidase S54 rhomboid" evidence="8">
    <location>
        <begin position="76"/>
        <end position="183"/>
    </location>
</feature>
<dbReference type="EMBL" id="CP025570">
    <property type="protein sequence ID" value="AZZ39855.1"/>
    <property type="molecule type" value="Genomic_DNA"/>
</dbReference>
<keyword evidence="7" id="KW-0732">Signal</keyword>
<feature type="signal peptide" evidence="7">
    <location>
        <begin position="1"/>
        <end position="27"/>
    </location>
</feature>
<feature type="transmembrane region" description="Helical" evidence="6">
    <location>
        <begin position="43"/>
        <end position="63"/>
    </location>
</feature>
<organism evidence="9 10">
    <name type="scientific">Acidipropionibacterium jensenii</name>
    <dbReference type="NCBI Taxonomy" id="1749"/>
    <lineage>
        <taxon>Bacteria</taxon>
        <taxon>Bacillati</taxon>
        <taxon>Actinomycetota</taxon>
        <taxon>Actinomycetes</taxon>
        <taxon>Propionibacteriales</taxon>
        <taxon>Propionibacteriaceae</taxon>
        <taxon>Acidipropionibacterium</taxon>
    </lineage>
</organism>
<feature type="region of interest" description="Disordered" evidence="5">
    <location>
        <begin position="204"/>
        <end position="234"/>
    </location>
</feature>
<dbReference type="InterPro" id="IPR035952">
    <property type="entry name" value="Rhomboid-like_sf"/>
</dbReference>
<feature type="transmembrane region" description="Helical" evidence="6">
    <location>
        <begin position="143"/>
        <end position="161"/>
    </location>
</feature>